<dbReference type="NCBIfam" id="NF033483">
    <property type="entry name" value="PknB_PASTA_kin"/>
    <property type="match status" value="1"/>
</dbReference>
<evidence type="ECO:0000313" key="22">
    <source>
        <dbReference type="EMBL" id="BBZ31123.1"/>
    </source>
</evidence>
<evidence type="ECO:0000256" key="3">
    <source>
        <dbReference type="ARBA" id="ARBA00014672"/>
    </source>
</evidence>
<evidence type="ECO:0000256" key="5">
    <source>
        <dbReference type="ARBA" id="ARBA00022527"/>
    </source>
</evidence>
<dbReference type="KEGG" id="mmag:MMAD_54180"/>
<dbReference type="EC" id="2.7.11.1" evidence="2"/>
<keyword evidence="5" id="KW-0723">Serine/threonine-protein kinase</keyword>
<dbReference type="CDD" id="cd14014">
    <property type="entry name" value="STKc_PknB_like"/>
    <property type="match status" value="1"/>
</dbReference>
<sequence>MTTPQHLSDRYELGEILGFGGMSEVHLARDVRLHRDVAVKVLRADLARDPSFYLRFRREAQNAAALNHPAIVAVYDTGEAETATGPLPYIVMEYVDGVTLRDIVHNDGPIEPRRAIEIIADACQALNFSHQHGIIHRDVKPANIMMSKSGAVKVMDFGIARALHDGGVSVTATAAVIGTAQYLSPEQARGETVDARSDVYSLGCVLYEVLTGEPPFVGDSPVAVAYQHVREDPVPPSERNAALSPELDAVVLKALAKNPDNRYQSAADMRTDLIRVHSGEAPEAPKVFTDAERTSLLSAAPTGGRNHPTDRMPAHQATYTPPKERNPAIGRWLTVVAVLAVLTVAVTVLLNFVGGNPRDVQIPDLRGQKRDDAVVSLQNLGFKTNINQQTNSTVLPGLVISTDPPANTAAARDDEITINVSVGPEQREVPDVSKLLPADAERKLKDAGFDQIKQVPGTSSPDDKGRVLQTMPSANSTSAITNVITMVVGSGPNQQQIPEVAGQTVDVATQILTANQFTTAIPVPVDGLANTKGQVMGTLPPAGQTVPVDTPIQLQVSSGNQFKMPDLHGKFWTEVAPLLQSLGWQNMGSNFIKLPDAQNSGVPTAGVVTQDPAPGTPLKFTDPITLSFAQ</sequence>
<dbReference type="RefSeq" id="WP_163743149.1">
    <property type="nucleotide sequence ID" value="NZ_AP022610.1"/>
</dbReference>
<feature type="region of interest" description="Disordered" evidence="18">
    <location>
        <begin position="299"/>
        <end position="323"/>
    </location>
</feature>
<dbReference type="FunFam" id="1.10.510.10:FF:000021">
    <property type="entry name" value="Serine/threonine protein kinase"/>
    <property type="match status" value="1"/>
</dbReference>
<feature type="domain" description="PASTA" evidence="21">
    <location>
        <begin position="491"/>
        <end position="558"/>
    </location>
</feature>
<evidence type="ECO:0000256" key="4">
    <source>
        <dbReference type="ARBA" id="ARBA00022475"/>
    </source>
</evidence>
<dbReference type="FunFam" id="3.30.200.20:FF:000035">
    <property type="entry name" value="Serine/threonine protein kinase Stk1"/>
    <property type="match status" value="1"/>
</dbReference>
<comment type="subcellular location">
    <subcellularLocation>
        <location evidence="1">Cell membrane</location>
        <topology evidence="1">Single-pass membrane protein</topology>
    </subcellularLocation>
</comment>
<accession>A0A7I7XPU0</accession>
<dbReference type="GO" id="GO:0005886">
    <property type="term" value="C:plasma membrane"/>
    <property type="evidence" value="ECO:0007669"/>
    <property type="project" value="UniProtKB-SubCell"/>
</dbReference>
<dbReference type="InterPro" id="IPR008271">
    <property type="entry name" value="Ser/Thr_kinase_AS"/>
</dbReference>
<evidence type="ECO:0000256" key="15">
    <source>
        <dbReference type="ARBA" id="ARBA00047899"/>
    </source>
</evidence>
<feature type="domain" description="PASTA" evidence="21">
    <location>
        <begin position="356"/>
        <end position="422"/>
    </location>
</feature>
<evidence type="ECO:0000256" key="9">
    <source>
        <dbReference type="ARBA" id="ARBA00022737"/>
    </source>
</evidence>
<dbReference type="Gene3D" id="1.10.510.10">
    <property type="entry name" value="Transferase(Phosphotransferase) domain 1"/>
    <property type="match status" value="1"/>
</dbReference>
<name>A0A7I7XPU0_9MYCO</name>
<feature type="domain" description="PASTA" evidence="21">
    <location>
        <begin position="559"/>
        <end position="630"/>
    </location>
</feature>
<keyword evidence="23" id="KW-1185">Reference proteome</keyword>
<proteinExistence type="predicted"/>
<keyword evidence="9" id="KW-0677">Repeat</keyword>
<evidence type="ECO:0000256" key="2">
    <source>
        <dbReference type="ARBA" id="ARBA00012513"/>
    </source>
</evidence>
<dbReference type="SMART" id="SM00220">
    <property type="entry name" value="S_TKc"/>
    <property type="match status" value="1"/>
</dbReference>
<evidence type="ECO:0000256" key="14">
    <source>
        <dbReference type="ARBA" id="ARBA00023136"/>
    </source>
</evidence>
<dbReference type="SMART" id="SM00740">
    <property type="entry name" value="PASTA"/>
    <property type="match status" value="4"/>
</dbReference>
<keyword evidence="11 22" id="KW-0418">Kinase</keyword>
<keyword evidence="7" id="KW-0808">Transferase</keyword>
<reference evidence="22 23" key="1">
    <citation type="journal article" date="2019" name="Emerg. Microbes Infect.">
        <title>Comprehensive subspecies identification of 175 nontuberculous mycobacteria species based on 7547 genomic profiles.</title>
        <authorList>
            <person name="Matsumoto Y."/>
            <person name="Kinjo T."/>
            <person name="Motooka D."/>
            <person name="Nabeya D."/>
            <person name="Jung N."/>
            <person name="Uechi K."/>
            <person name="Horii T."/>
            <person name="Iida T."/>
            <person name="Fujita J."/>
            <person name="Nakamura S."/>
        </authorList>
    </citation>
    <scope>NUCLEOTIDE SEQUENCE [LARGE SCALE GENOMIC DNA]</scope>
    <source>
        <strain evidence="22 23">JCM 13574</strain>
    </source>
</reference>
<dbReference type="InterPro" id="IPR017441">
    <property type="entry name" value="Protein_kinase_ATP_BS"/>
</dbReference>
<keyword evidence="6" id="KW-0597">Phosphoprotein</keyword>
<evidence type="ECO:0000256" key="6">
    <source>
        <dbReference type="ARBA" id="ARBA00022553"/>
    </source>
</evidence>
<dbReference type="InterPro" id="IPR011009">
    <property type="entry name" value="Kinase-like_dom_sf"/>
</dbReference>
<evidence type="ECO:0000256" key="8">
    <source>
        <dbReference type="ARBA" id="ARBA00022692"/>
    </source>
</evidence>
<dbReference type="Gene3D" id="3.30.200.20">
    <property type="entry name" value="Phosphorylase Kinase, domain 1"/>
    <property type="match status" value="1"/>
</dbReference>
<evidence type="ECO:0000313" key="23">
    <source>
        <dbReference type="Proteomes" id="UP000466517"/>
    </source>
</evidence>
<keyword evidence="10 17" id="KW-0547">Nucleotide-binding</keyword>
<dbReference type="GO" id="GO:0005524">
    <property type="term" value="F:ATP binding"/>
    <property type="evidence" value="ECO:0007669"/>
    <property type="project" value="UniProtKB-UniRule"/>
</dbReference>
<dbReference type="SUPFAM" id="SSF56112">
    <property type="entry name" value="Protein kinase-like (PK-like)"/>
    <property type="match status" value="1"/>
</dbReference>
<dbReference type="Proteomes" id="UP000466517">
    <property type="component" value="Chromosome"/>
</dbReference>
<keyword evidence="8 19" id="KW-0812">Transmembrane</keyword>
<comment type="catalytic activity">
    <reaction evidence="15">
        <text>L-threonyl-[protein] + ATP = O-phospho-L-threonyl-[protein] + ADP + H(+)</text>
        <dbReference type="Rhea" id="RHEA:46608"/>
        <dbReference type="Rhea" id="RHEA-COMP:11060"/>
        <dbReference type="Rhea" id="RHEA-COMP:11605"/>
        <dbReference type="ChEBI" id="CHEBI:15378"/>
        <dbReference type="ChEBI" id="CHEBI:30013"/>
        <dbReference type="ChEBI" id="CHEBI:30616"/>
        <dbReference type="ChEBI" id="CHEBI:61977"/>
        <dbReference type="ChEBI" id="CHEBI:456216"/>
        <dbReference type="EC" id="2.7.11.1"/>
    </reaction>
</comment>
<evidence type="ECO:0000256" key="10">
    <source>
        <dbReference type="ARBA" id="ARBA00022741"/>
    </source>
</evidence>
<dbReference type="PROSITE" id="PS00108">
    <property type="entry name" value="PROTEIN_KINASE_ST"/>
    <property type="match status" value="1"/>
</dbReference>
<gene>
    <name evidence="22" type="primary">pknB_2</name>
    <name evidence="22" type="ORF">MMAD_54180</name>
</gene>
<feature type="binding site" evidence="17">
    <location>
        <position position="40"/>
    </location>
    <ligand>
        <name>ATP</name>
        <dbReference type="ChEBI" id="CHEBI:30616"/>
    </ligand>
</feature>
<feature type="domain" description="PASTA" evidence="21">
    <location>
        <begin position="423"/>
        <end position="490"/>
    </location>
</feature>
<protein>
    <recommendedName>
        <fullName evidence="3">Serine/threonine-protein kinase PknB</fullName>
        <ecNumber evidence="2">2.7.11.1</ecNumber>
    </recommendedName>
</protein>
<dbReference type="PANTHER" id="PTHR43289">
    <property type="entry name" value="MITOGEN-ACTIVATED PROTEIN KINASE KINASE KINASE 20-RELATED"/>
    <property type="match status" value="1"/>
</dbReference>
<evidence type="ECO:0000256" key="16">
    <source>
        <dbReference type="ARBA" id="ARBA00048679"/>
    </source>
</evidence>
<dbReference type="EMBL" id="AP022610">
    <property type="protein sequence ID" value="BBZ31123.1"/>
    <property type="molecule type" value="Genomic_DNA"/>
</dbReference>
<dbReference type="PANTHER" id="PTHR43289:SF6">
    <property type="entry name" value="SERINE_THREONINE-PROTEIN KINASE NEKL-3"/>
    <property type="match status" value="1"/>
</dbReference>
<dbReference type="Pfam" id="PF03793">
    <property type="entry name" value="PASTA"/>
    <property type="match status" value="4"/>
</dbReference>
<evidence type="ECO:0000256" key="12">
    <source>
        <dbReference type="ARBA" id="ARBA00022840"/>
    </source>
</evidence>
<evidence type="ECO:0000259" key="20">
    <source>
        <dbReference type="PROSITE" id="PS50011"/>
    </source>
</evidence>
<dbReference type="CDD" id="cd06577">
    <property type="entry name" value="PASTA_pknB"/>
    <property type="match status" value="4"/>
</dbReference>
<keyword evidence="14 19" id="KW-0472">Membrane</keyword>
<evidence type="ECO:0000256" key="1">
    <source>
        <dbReference type="ARBA" id="ARBA00004162"/>
    </source>
</evidence>
<evidence type="ECO:0000256" key="19">
    <source>
        <dbReference type="SAM" id="Phobius"/>
    </source>
</evidence>
<dbReference type="GO" id="GO:0045717">
    <property type="term" value="P:negative regulation of fatty acid biosynthetic process"/>
    <property type="evidence" value="ECO:0007669"/>
    <property type="project" value="UniProtKB-ARBA"/>
</dbReference>
<dbReference type="PROSITE" id="PS51178">
    <property type="entry name" value="PASTA"/>
    <property type="match status" value="4"/>
</dbReference>
<dbReference type="AlphaFoldDB" id="A0A7I7XPU0"/>
<evidence type="ECO:0000256" key="17">
    <source>
        <dbReference type="PROSITE-ProRule" id="PRU10141"/>
    </source>
</evidence>
<dbReference type="InterPro" id="IPR005543">
    <property type="entry name" value="PASTA_dom"/>
</dbReference>
<dbReference type="PROSITE" id="PS50011">
    <property type="entry name" value="PROTEIN_KINASE_DOM"/>
    <property type="match status" value="1"/>
</dbReference>
<dbReference type="PROSITE" id="PS00107">
    <property type="entry name" value="PROTEIN_KINASE_ATP"/>
    <property type="match status" value="1"/>
</dbReference>
<evidence type="ECO:0000256" key="13">
    <source>
        <dbReference type="ARBA" id="ARBA00022989"/>
    </source>
</evidence>
<dbReference type="Pfam" id="PF00069">
    <property type="entry name" value="Pkinase"/>
    <property type="match status" value="1"/>
</dbReference>
<feature type="domain" description="Protein kinase" evidence="20">
    <location>
        <begin position="11"/>
        <end position="274"/>
    </location>
</feature>
<keyword evidence="4" id="KW-1003">Cell membrane</keyword>
<dbReference type="GO" id="GO:0004674">
    <property type="term" value="F:protein serine/threonine kinase activity"/>
    <property type="evidence" value="ECO:0007669"/>
    <property type="project" value="UniProtKB-KW"/>
</dbReference>
<keyword evidence="13 19" id="KW-1133">Transmembrane helix</keyword>
<evidence type="ECO:0000256" key="18">
    <source>
        <dbReference type="SAM" id="MobiDB-lite"/>
    </source>
</evidence>
<comment type="catalytic activity">
    <reaction evidence="16">
        <text>L-seryl-[protein] + ATP = O-phospho-L-seryl-[protein] + ADP + H(+)</text>
        <dbReference type="Rhea" id="RHEA:17989"/>
        <dbReference type="Rhea" id="RHEA-COMP:9863"/>
        <dbReference type="Rhea" id="RHEA-COMP:11604"/>
        <dbReference type="ChEBI" id="CHEBI:15378"/>
        <dbReference type="ChEBI" id="CHEBI:29999"/>
        <dbReference type="ChEBI" id="CHEBI:30616"/>
        <dbReference type="ChEBI" id="CHEBI:83421"/>
        <dbReference type="ChEBI" id="CHEBI:456216"/>
        <dbReference type="EC" id="2.7.11.1"/>
    </reaction>
</comment>
<dbReference type="Gene3D" id="3.30.10.20">
    <property type="match status" value="4"/>
</dbReference>
<evidence type="ECO:0000259" key="21">
    <source>
        <dbReference type="PROSITE" id="PS51178"/>
    </source>
</evidence>
<feature type="transmembrane region" description="Helical" evidence="19">
    <location>
        <begin position="332"/>
        <end position="353"/>
    </location>
</feature>
<organism evidence="22 23">
    <name type="scientific">Mycolicibacterium madagascariense</name>
    <dbReference type="NCBI Taxonomy" id="212765"/>
    <lineage>
        <taxon>Bacteria</taxon>
        <taxon>Bacillati</taxon>
        <taxon>Actinomycetota</taxon>
        <taxon>Actinomycetes</taxon>
        <taxon>Mycobacteriales</taxon>
        <taxon>Mycobacteriaceae</taxon>
        <taxon>Mycolicibacterium</taxon>
    </lineage>
</organism>
<evidence type="ECO:0000256" key="11">
    <source>
        <dbReference type="ARBA" id="ARBA00022777"/>
    </source>
</evidence>
<evidence type="ECO:0000256" key="7">
    <source>
        <dbReference type="ARBA" id="ARBA00022679"/>
    </source>
</evidence>
<dbReference type="InterPro" id="IPR000719">
    <property type="entry name" value="Prot_kinase_dom"/>
</dbReference>
<keyword evidence="12 17" id="KW-0067">ATP-binding</keyword>